<evidence type="ECO:0000313" key="1">
    <source>
        <dbReference type="EMBL" id="RJP24976.1"/>
    </source>
</evidence>
<dbReference type="AlphaFoldDB" id="A0A3A4P3F8"/>
<organism evidence="1 2">
    <name type="scientific">Abyssobacteria bacterium (strain SURF_5)</name>
    <dbReference type="NCBI Taxonomy" id="2093360"/>
    <lineage>
        <taxon>Bacteria</taxon>
        <taxon>Pseudomonadati</taxon>
        <taxon>Candidatus Hydrogenedentota</taxon>
        <taxon>Candidatus Abyssobacteria</taxon>
    </lineage>
</organism>
<name>A0A3A4P3F8_ABYX5</name>
<comment type="caution">
    <text evidence="1">The sequence shown here is derived from an EMBL/GenBank/DDBJ whole genome shotgun (WGS) entry which is preliminary data.</text>
</comment>
<dbReference type="EMBL" id="QZKU01000027">
    <property type="protein sequence ID" value="RJP24976.1"/>
    <property type="molecule type" value="Genomic_DNA"/>
</dbReference>
<gene>
    <name evidence="1" type="ORF">C4520_03085</name>
</gene>
<protein>
    <submittedName>
        <fullName evidence="1">Uncharacterized protein</fullName>
    </submittedName>
</protein>
<reference evidence="1 2" key="1">
    <citation type="journal article" date="2017" name="ISME J.">
        <title>Energy and carbon metabolisms in a deep terrestrial subsurface fluid microbial community.</title>
        <authorList>
            <person name="Momper L."/>
            <person name="Jungbluth S.P."/>
            <person name="Lee M.D."/>
            <person name="Amend J.P."/>
        </authorList>
    </citation>
    <scope>NUCLEOTIDE SEQUENCE [LARGE SCALE GENOMIC DNA]</scope>
    <source>
        <strain evidence="1">SURF_5</strain>
    </source>
</reference>
<sequence>MQELAEFRVPEDNAQRYLRPNEGKLLGDSVRKVIVPLRGERAQYIGRIDKAMHREEDRSFFFGWHIVRKYTKEELRNAELLQIIIKRTFEPAAEECGTVYDDYNACRLCGFDRKQMTELFLSVGRLGTRTDIARTIAGEVVVSAHFAETWERHELTGLGFRQVYRRMSRRSQLAGKQPTAAEGWYQIVPLSKPVEVVPPTRAGIHPFDDDEEGEYRCPGHVLGLNLLSELTVSRESYEGRDFAVTNLGFGCKRGLLRPERRLVISQRAWNCLLRDKVRGFTVEIVHLV</sequence>
<dbReference type="Proteomes" id="UP000265882">
    <property type="component" value="Unassembled WGS sequence"/>
</dbReference>
<accession>A0A3A4P3F8</accession>
<evidence type="ECO:0000313" key="2">
    <source>
        <dbReference type="Proteomes" id="UP000265882"/>
    </source>
</evidence>
<proteinExistence type="predicted"/>